<evidence type="ECO:0000256" key="1">
    <source>
        <dbReference type="SAM" id="MobiDB-lite"/>
    </source>
</evidence>
<name>A0A6J4QYY5_9ACTN</name>
<gene>
    <name evidence="2" type="ORF">AVDCRST_MAG02-1476</name>
</gene>
<proteinExistence type="predicted"/>
<feature type="non-terminal residue" evidence="2">
    <location>
        <position position="1"/>
    </location>
</feature>
<organism evidence="2">
    <name type="scientific">uncultured Rubrobacteraceae bacterium</name>
    <dbReference type="NCBI Taxonomy" id="349277"/>
    <lineage>
        <taxon>Bacteria</taxon>
        <taxon>Bacillati</taxon>
        <taxon>Actinomycetota</taxon>
        <taxon>Rubrobacteria</taxon>
        <taxon>Rubrobacterales</taxon>
        <taxon>Rubrobacteraceae</taxon>
        <taxon>environmental samples</taxon>
    </lineage>
</organism>
<feature type="non-terminal residue" evidence="2">
    <location>
        <position position="91"/>
    </location>
</feature>
<feature type="compositionally biased region" description="Basic residues" evidence="1">
    <location>
        <begin position="48"/>
        <end position="58"/>
    </location>
</feature>
<dbReference type="AlphaFoldDB" id="A0A6J4QYY5"/>
<protein>
    <submittedName>
        <fullName evidence="2">Uncharacterized protein</fullName>
    </submittedName>
</protein>
<dbReference type="EMBL" id="CADCVH010000047">
    <property type="protein sequence ID" value="CAA9455025.1"/>
    <property type="molecule type" value="Genomic_DNA"/>
</dbReference>
<reference evidence="2" key="1">
    <citation type="submission" date="2020-02" db="EMBL/GenBank/DDBJ databases">
        <authorList>
            <person name="Meier V. D."/>
        </authorList>
    </citation>
    <scope>NUCLEOTIDE SEQUENCE</scope>
    <source>
        <strain evidence="2">AVDCRST_MAG02</strain>
    </source>
</reference>
<feature type="compositionally biased region" description="Basic and acidic residues" evidence="1">
    <location>
        <begin position="1"/>
        <end position="47"/>
    </location>
</feature>
<accession>A0A6J4QYY5</accession>
<feature type="region of interest" description="Disordered" evidence="1">
    <location>
        <begin position="1"/>
        <end position="91"/>
    </location>
</feature>
<evidence type="ECO:0000313" key="2">
    <source>
        <dbReference type="EMBL" id="CAA9455025.1"/>
    </source>
</evidence>
<sequence length="91" mass="10114">AFPLDHKSSGPRGPRGDDGRGRDAGARDRAPGGRRNPGRDPCADHARRPPGPKGGRRERRMEKPTPRRISGSRRTRRCWERASARVGRRGV</sequence>